<evidence type="ECO:0000313" key="1">
    <source>
        <dbReference type="EMBL" id="NMY06979.1"/>
    </source>
</evidence>
<evidence type="ECO:0000313" key="2">
    <source>
        <dbReference type="Proteomes" id="UP000537729"/>
    </source>
</evidence>
<dbReference type="EMBL" id="JAAQWG010000001">
    <property type="protein sequence ID" value="NMY06979.1"/>
    <property type="molecule type" value="Genomic_DNA"/>
</dbReference>
<dbReference type="Proteomes" id="UP000537729">
    <property type="component" value="Unassembled WGS sequence"/>
</dbReference>
<accession>A0A7Y1F6R6</accession>
<name>A0A7Y1F6R6_PSEVE</name>
<gene>
    <name evidence="1" type="ORF">HBO38_00755</name>
</gene>
<protein>
    <submittedName>
        <fullName evidence="1">Uncharacterized protein</fullName>
    </submittedName>
</protein>
<comment type="caution">
    <text evidence="1">The sequence shown here is derived from an EMBL/GenBank/DDBJ whole genome shotgun (WGS) entry which is preliminary data.</text>
</comment>
<organism evidence="1 2">
    <name type="scientific">Pseudomonas veronii</name>
    <dbReference type="NCBI Taxonomy" id="76761"/>
    <lineage>
        <taxon>Bacteria</taxon>
        <taxon>Pseudomonadati</taxon>
        <taxon>Pseudomonadota</taxon>
        <taxon>Gammaproteobacteria</taxon>
        <taxon>Pseudomonadales</taxon>
        <taxon>Pseudomonadaceae</taxon>
        <taxon>Pseudomonas</taxon>
    </lineage>
</organism>
<proteinExistence type="predicted"/>
<sequence length="70" mass="7683">MSCKDRALCRLTSTVSPPPDSLRAAMLPPCICTARAAMAKPRPKPTLAYPIRTPENADKQVFQFSMGQTF</sequence>
<reference evidence="1 2" key="1">
    <citation type="journal article" date="2020" name="Front. Microbiol.">
        <title>Genetic Organization of the aprX-lipA2 Operon Affects the Proteolytic Potential of Pseudomonas Species in Milk.</title>
        <authorList>
            <person name="Maier C."/>
            <person name="Huptas C."/>
            <person name="von Neubeck M."/>
            <person name="Scherer S."/>
            <person name="Wenning M."/>
            <person name="Lucking G."/>
        </authorList>
    </citation>
    <scope>NUCLEOTIDE SEQUENCE [LARGE SCALE GENOMIC DNA]</scope>
    <source>
        <strain evidence="1 2">DSM 16272</strain>
    </source>
</reference>
<dbReference type="AlphaFoldDB" id="A0A7Y1F6R6"/>